<accession>A0A1B1K0W1</accession>
<dbReference type="Gene3D" id="3.40.50.1820">
    <property type="entry name" value="alpha/beta hydrolase"/>
    <property type="match status" value="1"/>
</dbReference>
<dbReference type="InterPro" id="IPR000801">
    <property type="entry name" value="Esterase-like"/>
</dbReference>
<dbReference type="Pfam" id="PF00756">
    <property type="entry name" value="Esterase"/>
    <property type="match status" value="1"/>
</dbReference>
<sequence>MPGTGIRAGGGRYTVVTRQIFRGKLRTAAVTAVTVVSLCLGGTGAAAADPIVDTGQALGSAVAPNGSTLDHVTVIDPRHLTLHVFSASMQRVVPVYVQRPADTSVPRPTLYFLDGQVRREKTDVEEFLAGQNVNVVSPSGGENAYWTDWKSPDPVMGVNKWKTFMTQELPPVLDAALGTNGVNALAGMSRVGTAALQLAIAAPGLFRGVAAYSGCALTSDPLGQLFIKITMDNYGYGNPANMYGEADDPAWAANDPYVHAAELGGTELFLSNGNGLPGRHETLDGPGIDGNVATLARQIYAGGPIEAVTNYCTHRFTDRLGELGIPATASFRNSGTHSWGYWQDDLHDSWPVLARALGV</sequence>
<evidence type="ECO:0000313" key="1">
    <source>
        <dbReference type="EMBL" id="ANS26207.1"/>
    </source>
</evidence>
<proteinExistence type="predicted"/>
<protein>
    <recommendedName>
        <fullName evidence="3">Esterase</fullName>
    </recommendedName>
</protein>
<dbReference type="AlphaFoldDB" id="A0A1B1K0W1"/>
<evidence type="ECO:0000313" key="2">
    <source>
        <dbReference type="Proteomes" id="UP000186108"/>
    </source>
</evidence>
<dbReference type="PATRIC" id="fig|37919.13.peg.1515"/>
<dbReference type="InterPro" id="IPR029058">
    <property type="entry name" value="AB_hydrolase_fold"/>
</dbReference>
<gene>
    <name evidence="1" type="ORF">R1CP_07430</name>
</gene>
<dbReference type="SUPFAM" id="SSF53474">
    <property type="entry name" value="alpha/beta-Hydrolases"/>
    <property type="match status" value="1"/>
</dbReference>
<dbReference type="EMBL" id="CP009111">
    <property type="protein sequence ID" value="ANS26207.1"/>
    <property type="molecule type" value="Genomic_DNA"/>
</dbReference>
<reference evidence="1 2" key="1">
    <citation type="submission" date="2014-07" db="EMBL/GenBank/DDBJ databases">
        <authorList>
            <person name="Zhang J.E."/>
            <person name="Yang H."/>
            <person name="Guo J."/>
            <person name="Deng Z."/>
            <person name="Luo H."/>
            <person name="Luo M."/>
            <person name="Zhao B."/>
        </authorList>
    </citation>
    <scope>NUCLEOTIDE SEQUENCE [LARGE SCALE GENOMIC DNA]</scope>
    <source>
        <strain evidence="1 2">1CP</strain>
    </source>
</reference>
<dbReference type="Proteomes" id="UP000186108">
    <property type="component" value="Chromosome"/>
</dbReference>
<name>A0A1B1K0W1_RHOOP</name>
<evidence type="ECO:0008006" key="3">
    <source>
        <dbReference type="Google" id="ProtNLM"/>
    </source>
</evidence>
<organism evidence="1 2">
    <name type="scientific">Rhodococcus opacus</name>
    <name type="common">Nocardia opaca</name>
    <dbReference type="NCBI Taxonomy" id="37919"/>
    <lineage>
        <taxon>Bacteria</taxon>
        <taxon>Bacillati</taxon>
        <taxon>Actinomycetota</taxon>
        <taxon>Actinomycetes</taxon>
        <taxon>Mycobacteriales</taxon>
        <taxon>Nocardiaceae</taxon>
        <taxon>Rhodococcus</taxon>
    </lineage>
</organism>